<reference evidence="19 20" key="1">
    <citation type="journal article" date="2007" name="Nature">
        <title>The medaka draft genome and insights into vertebrate genome evolution.</title>
        <authorList>
            <person name="Kasahara M."/>
            <person name="Naruse K."/>
            <person name="Sasaki S."/>
            <person name="Nakatani Y."/>
            <person name="Qu W."/>
            <person name="Ahsan B."/>
            <person name="Yamada T."/>
            <person name="Nagayasu Y."/>
            <person name="Doi K."/>
            <person name="Kasai Y."/>
            <person name="Jindo T."/>
            <person name="Kobayashi D."/>
            <person name="Shimada A."/>
            <person name="Toyoda A."/>
            <person name="Kuroki Y."/>
            <person name="Fujiyama A."/>
            <person name="Sasaki T."/>
            <person name="Shimizu A."/>
            <person name="Asakawa S."/>
            <person name="Shimizu N."/>
            <person name="Hashimoto S."/>
            <person name="Yang J."/>
            <person name="Lee Y."/>
            <person name="Matsushima K."/>
            <person name="Sugano S."/>
            <person name="Sakaizumi M."/>
            <person name="Narita T."/>
            <person name="Ohishi K."/>
            <person name="Haga S."/>
            <person name="Ohta F."/>
            <person name="Nomoto H."/>
            <person name="Nogata K."/>
            <person name="Morishita T."/>
            <person name="Endo T."/>
            <person name="Shin-I T."/>
            <person name="Takeda H."/>
            <person name="Morishita S."/>
            <person name="Kohara Y."/>
        </authorList>
    </citation>
    <scope>NUCLEOTIDE SEQUENCE [LARGE SCALE GENOMIC DNA]</scope>
    <source>
        <strain evidence="19 20">Hd-rR</strain>
    </source>
</reference>
<dbReference type="SUPFAM" id="SSF82671">
    <property type="entry name" value="SEA domain"/>
    <property type="match status" value="1"/>
</dbReference>
<evidence type="ECO:0000256" key="13">
    <source>
        <dbReference type="ARBA" id="ARBA00023290"/>
    </source>
</evidence>
<feature type="domain" description="SEA" evidence="18">
    <location>
        <begin position="1190"/>
        <end position="1311"/>
    </location>
</feature>
<feature type="compositionally biased region" description="Basic and acidic residues" evidence="17">
    <location>
        <begin position="545"/>
        <end position="559"/>
    </location>
</feature>
<feature type="compositionally biased region" description="Basic and acidic residues" evidence="17">
    <location>
        <begin position="389"/>
        <end position="401"/>
    </location>
</feature>
<feature type="region of interest" description="Disordered" evidence="17">
    <location>
        <begin position="1"/>
        <end position="66"/>
    </location>
</feature>
<dbReference type="PROSITE" id="PS50024">
    <property type="entry name" value="SEA"/>
    <property type="match status" value="1"/>
</dbReference>
<evidence type="ECO:0000256" key="17">
    <source>
        <dbReference type="SAM" id="MobiDB-lite"/>
    </source>
</evidence>
<evidence type="ECO:0000256" key="14">
    <source>
        <dbReference type="ARBA" id="ARBA00040753"/>
    </source>
</evidence>
<keyword evidence="5" id="KW-0272">Extracellular matrix</keyword>
<feature type="compositionally biased region" description="Basic and acidic residues" evidence="17">
    <location>
        <begin position="767"/>
        <end position="814"/>
    </location>
</feature>
<evidence type="ECO:0000313" key="20">
    <source>
        <dbReference type="Proteomes" id="UP000001038"/>
    </source>
</evidence>
<evidence type="ECO:0000256" key="10">
    <source>
        <dbReference type="ARBA" id="ARBA00023170"/>
    </source>
</evidence>
<evidence type="ECO:0000256" key="7">
    <source>
        <dbReference type="ARBA" id="ARBA00022729"/>
    </source>
</evidence>
<evidence type="ECO:0000256" key="3">
    <source>
        <dbReference type="ARBA" id="ARBA00004593"/>
    </source>
</evidence>
<feature type="compositionally biased region" description="Polar residues" evidence="17">
    <location>
        <begin position="581"/>
        <end position="599"/>
    </location>
</feature>
<reference evidence="19" key="3">
    <citation type="submission" date="2025-09" db="UniProtKB">
        <authorList>
            <consortium name="Ensembl"/>
        </authorList>
    </citation>
    <scope>IDENTIFICATION</scope>
    <source>
        <strain evidence="19">Hd-rR</strain>
    </source>
</reference>
<evidence type="ECO:0000259" key="18">
    <source>
        <dbReference type="PROSITE" id="PS50024"/>
    </source>
</evidence>
<dbReference type="InterPro" id="IPR039861">
    <property type="entry name" value="IMPG"/>
</dbReference>
<keyword evidence="8" id="KW-0677">Repeat</keyword>
<dbReference type="Proteomes" id="UP000001038">
    <property type="component" value="Chromosome 2"/>
</dbReference>
<feature type="compositionally biased region" description="Basic and acidic residues" evidence="17">
    <location>
        <begin position="248"/>
        <end position="259"/>
    </location>
</feature>
<evidence type="ECO:0000256" key="9">
    <source>
        <dbReference type="ARBA" id="ARBA00022981"/>
    </source>
</evidence>
<dbReference type="GO" id="GO:0007601">
    <property type="term" value="P:visual perception"/>
    <property type="evidence" value="ECO:0007669"/>
    <property type="project" value="InterPro"/>
</dbReference>
<sequence>MIAEEPVEVTSEVNTTHQLGDGLDQDKRENRTFLDRTDNEILENVPQDSEEPPSEGGAVVVLPEPTLRPAADPVTLVRSEHMISEVPEDIVLGTTTKSFVVSEDEERRDVSLSVIPAVTLANDIIERLPDPAPSGMSEVGTATPHPEPPLEETVAVSLHGAEIIAETPPPAFERTRTEHEGSSINVFPELESITVSEPQDSSQVSIRTTKMEVGEDTGQNQPDVLAEVPSQPTLIFEKEMDEGLPTTVEKDTSVKPKVIDEDETPEPAVDVQTEGAAEVTGTTEDAVPETELARPSVEHTTEPSLDSSTVKAEEPVIPGTPDTLTEEEGFRTAEEPKLLGATLKNQEPVEEAAPKQQAPPQSVPVDPKPEEDTPEPIKEPAEVPTYPEEPAHKTHTLKESIGETEPSAEPVADSKLFEEKTQEPPEPIRAPANEEVTEEPAYEAESITELAPTGADTSKHESDLENQPKPSREPAIEGELITEPDPEQARIPAQVPVSTKEPTVEEKPHREPAKEQKPTKIQESEYITEPGQTSTEQLESTSESGEAKHAIKPEKKAEPITELESDPDYSIIPVQVPVPTNEPTENTKPVTEAEQSTILKQEPEDAIKPSREPLQKTAQEVELNKESKESDPVTKLKPEPGTTSEETESTGIPSMKSEHTKELTKEVPREKAKKAEPTKEPPEPEPTTELIQEEKYVTKPGEEPKLFGEQGQASKPTKEPEFTQKTQEPETTKELTKELRGEQARKPIEEPEVAKEPAQEPVPTKEPTQEEKAVGESVKEPESVEELKQESEHEINPAHEKEPITELARPDAKTSEIPLEESEEAKPTQAEPTEKLQNYTEAPKEPEKEAEPTAFEQEHEPTKTYTLEIEPTREPPQIPEPATESKEDTKFTKVPASGPEPTEDPEGFRNETGTSHPSNDEMVEKTEPTREHTEEPVPEVESDTNPSEDLILVDEEQGETADQPMENGGTLESSREVEVLEPALESDQDITPVILVVPEDPEEVTPEPEEGEIQEPKVPEGPPVDLGREGSTEEVLSHVDELKSKVSKQSGITADVLETADHLGRLSDVENTKVGTPEFPEKFPNDLETATSEETAAEAAPEIIQDHLIPGSAAGATDKSLAGISGSPVDITTKYVVETNNGNFPDLLDIPEDEEEEDNQLGNNGFPSEVEHDSSIDNEIADTLLKPPRLLKDQTVDLRIKLKGQSYNDALRDPSSLEYQHLARHFKRRVEDAFERLPGFKSISIVEFRPQKDLERGLVVLVHYSITLEVEVDSGGISNDTLDFIILQNNLVEKNFAGGAEQPTVIYTITDFRNFITEALHKDTFKSNSSLDLVESSAENIWSAVKPTSQPADTFNNMDNVLAAEKPPDAPAHEADSSEVFLKKEDFLFNPIDPWKGEQKETLSENDVFLFDERTPAPPPISNLEPQEEQSESSLWTMRTTDV</sequence>
<dbReference type="SMART" id="SM00200">
    <property type="entry name" value="SEA"/>
    <property type="match status" value="1"/>
</dbReference>
<keyword evidence="7" id="KW-0732">Signal</keyword>
<evidence type="ECO:0000256" key="8">
    <source>
        <dbReference type="ARBA" id="ARBA00022737"/>
    </source>
</evidence>
<evidence type="ECO:0000256" key="12">
    <source>
        <dbReference type="ARBA" id="ARBA00023273"/>
    </source>
</evidence>
<dbReference type="GO" id="GO:0008201">
    <property type="term" value="F:heparin binding"/>
    <property type="evidence" value="ECO:0007669"/>
    <property type="project" value="UniProtKB-KW"/>
</dbReference>
<feature type="compositionally biased region" description="Basic and acidic residues" evidence="17">
    <location>
        <begin position="918"/>
        <end position="935"/>
    </location>
</feature>
<dbReference type="GO" id="GO:0001917">
    <property type="term" value="C:photoreceptor inner segment"/>
    <property type="evidence" value="ECO:0007669"/>
    <property type="project" value="UniProtKB-SubCell"/>
</dbReference>
<keyword evidence="11" id="KW-0325">Glycoprotein</keyword>
<feature type="compositionally biased region" description="Basic and acidic residues" evidence="17">
    <location>
        <begin position="842"/>
        <end position="862"/>
    </location>
</feature>
<feature type="compositionally biased region" description="Basic and acidic residues" evidence="17">
    <location>
        <begin position="692"/>
        <end position="706"/>
    </location>
</feature>
<proteinExistence type="predicted"/>
<evidence type="ECO:0000256" key="2">
    <source>
        <dbReference type="ARBA" id="ARBA00004504"/>
    </source>
</evidence>
<dbReference type="InParanoid" id="A0A3B3ICV2"/>
<keyword evidence="6" id="KW-0358">Heparin-binding</keyword>
<feature type="compositionally biased region" description="Acidic residues" evidence="17">
    <location>
        <begin position="999"/>
        <end position="1013"/>
    </location>
</feature>
<keyword evidence="4" id="KW-0964">Secreted</keyword>
<feature type="region of interest" description="Disordered" evidence="17">
    <location>
        <begin position="238"/>
        <end position="948"/>
    </location>
</feature>
<feature type="compositionally biased region" description="Low complexity" evidence="17">
    <location>
        <begin position="531"/>
        <end position="544"/>
    </location>
</feature>
<evidence type="ECO:0000313" key="19">
    <source>
        <dbReference type="Ensembl" id="ENSORLP00000041947.1"/>
    </source>
</evidence>
<keyword evidence="13" id="KW-0373">Hyaluronic acid</keyword>
<feature type="compositionally biased region" description="Basic and acidic residues" evidence="17">
    <location>
        <begin position="502"/>
        <end position="523"/>
    </location>
</feature>
<feature type="compositionally biased region" description="Basic and acidic residues" evidence="17">
    <location>
        <begin position="24"/>
        <end position="39"/>
    </location>
</feature>
<dbReference type="GO" id="GO:0033165">
    <property type="term" value="C:interphotoreceptor matrix"/>
    <property type="evidence" value="ECO:0007669"/>
    <property type="project" value="UniProtKB-SubCell"/>
</dbReference>
<dbReference type="Bgee" id="ENSORLG00000025398">
    <property type="expression patterns" value="Expressed in testis and 6 other cell types or tissues"/>
</dbReference>
<feature type="compositionally biased region" description="Basic and acidic residues" evidence="17">
    <location>
        <begin position="716"/>
        <end position="758"/>
    </location>
</feature>
<feature type="region of interest" description="Disordered" evidence="17">
    <location>
        <begin position="955"/>
        <end position="974"/>
    </location>
</feature>
<comment type="subcellular location">
    <subcellularLocation>
        <location evidence="2">Cell projection</location>
        <location evidence="2">Cilium</location>
        <location evidence="2">Photoreceptor outer segment</location>
    </subcellularLocation>
    <subcellularLocation>
        <location evidence="1">Photoreceptor inner segment</location>
    </subcellularLocation>
    <subcellularLocation>
        <location evidence="3">Secreted</location>
        <location evidence="3">Extracellular space</location>
        <location evidence="3">Extracellular matrix</location>
        <location evidence="3">Interphotoreceptor matrix</location>
    </subcellularLocation>
</comment>
<feature type="compositionally biased region" description="Basic and acidic residues" evidence="17">
    <location>
        <begin position="367"/>
        <end position="381"/>
    </location>
</feature>
<evidence type="ECO:0000256" key="4">
    <source>
        <dbReference type="ARBA" id="ARBA00022525"/>
    </source>
</evidence>
<evidence type="ECO:0000256" key="16">
    <source>
        <dbReference type="ARBA" id="ARBA00045407"/>
    </source>
</evidence>
<organism evidence="19 20">
    <name type="scientific">Oryzias latipes</name>
    <name type="common">Japanese rice fish</name>
    <name type="synonym">Japanese killifish</name>
    <dbReference type="NCBI Taxonomy" id="8090"/>
    <lineage>
        <taxon>Eukaryota</taxon>
        <taxon>Metazoa</taxon>
        <taxon>Chordata</taxon>
        <taxon>Craniata</taxon>
        <taxon>Vertebrata</taxon>
        <taxon>Euteleostomi</taxon>
        <taxon>Actinopterygii</taxon>
        <taxon>Neopterygii</taxon>
        <taxon>Teleostei</taxon>
        <taxon>Neoteleostei</taxon>
        <taxon>Acanthomorphata</taxon>
        <taxon>Ovalentaria</taxon>
        <taxon>Atherinomorphae</taxon>
        <taxon>Beloniformes</taxon>
        <taxon>Adrianichthyidae</taxon>
        <taxon>Oryziinae</taxon>
        <taxon>Oryzias</taxon>
    </lineage>
</organism>
<feature type="region of interest" description="Disordered" evidence="17">
    <location>
        <begin position="1412"/>
        <end position="1443"/>
    </location>
</feature>
<dbReference type="Pfam" id="PF01390">
    <property type="entry name" value="SEA"/>
    <property type="match status" value="1"/>
</dbReference>
<keyword evidence="20" id="KW-1185">Reference proteome</keyword>
<feature type="compositionally biased region" description="Low complexity" evidence="17">
    <location>
        <begin position="273"/>
        <end position="285"/>
    </location>
</feature>
<dbReference type="PANTHER" id="PTHR12199:SF3">
    <property type="entry name" value="INTERPHOTORECEPTOR MATRIX PROTEOGLYCAN 1"/>
    <property type="match status" value="1"/>
</dbReference>
<dbReference type="GO" id="GO:0005540">
    <property type="term" value="F:hyaluronic acid binding"/>
    <property type="evidence" value="ECO:0007669"/>
    <property type="project" value="UniProtKB-KW"/>
</dbReference>
<feature type="compositionally biased region" description="Basic and acidic residues" evidence="17">
    <location>
        <begin position="656"/>
        <end position="682"/>
    </location>
</feature>
<keyword evidence="10" id="KW-0675">Receptor</keyword>
<protein>
    <recommendedName>
        <fullName evidence="14">Interphotoreceptor matrix proteoglycan 1</fullName>
    </recommendedName>
    <alternativeName>
        <fullName evidence="15">Sialoprotein associated with cones and rods</fullName>
    </alternativeName>
</protein>
<dbReference type="InterPro" id="IPR000082">
    <property type="entry name" value="SEA_dom"/>
</dbReference>
<feature type="region of interest" description="Disordered" evidence="17">
    <location>
        <begin position="999"/>
        <end position="1034"/>
    </location>
</feature>
<feature type="compositionally biased region" description="Basic and acidic residues" evidence="17">
    <location>
        <begin position="622"/>
        <end position="638"/>
    </location>
</feature>
<dbReference type="Ensembl" id="ENSORLT00000035891.1">
    <property type="protein sequence ID" value="ENSORLP00000041947.1"/>
    <property type="gene ID" value="ENSORLG00000025398.1"/>
</dbReference>
<evidence type="ECO:0000256" key="15">
    <source>
        <dbReference type="ARBA" id="ARBA00042018"/>
    </source>
</evidence>
<keyword evidence="9" id="KW-0730">Sialic acid</keyword>
<feature type="compositionally biased region" description="Basic and acidic residues" evidence="17">
    <location>
        <begin position="328"/>
        <end position="337"/>
    </location>
</feature>
<accession>A0A3B3ICV2</accession>
<comment type="function">
    <text evidence="16">Chondroitin sulfate-, heparin- and hyaluronan-binding protein. May serve to form a basic macromolecular scaffold comprising the insoluble interphotoreceptor matrix.</text>
</comment>
<feature type="compositionally biased region" description="Basic and acidic residues" evidence="17">
    <location>
        <begin position="601"/>
        <end position="614"/>
    </location>
</feature>
<evidence type="ECO:0000256" key="1">
    <source>
        <dbReference type="ARBA" id="ARBA00004437"/>
    </source>
</evidence>
<dbReference type="GeneTree" id="ENSGT00530000063503"/>
<dbReference type="PANTHER" id="PTHR12199">
    <property type="entry name" value="INTERPHOTORECEPTOR MATRIX PROTEOGLYCAN"/>
    <property type="match status" value="1"/>
</dbReference>
<keyword evidence="12" id="KW-0966">Cell projection</keyword>
<evidence type="ECO:0000256" key="5">
    <source>
        <dbReference type="ARBA" id="ARBA00022530"/>
    </source>
</evidence>
<reference evidence="19" key="2">
    <citation type="submission" date="2025-08" db="UniProtKB">
        <authorList>
            <consortium name="Ensembl"/>
        </authorList>
    </citation>
    <scope>IDENTIFICATION</scope>
    <source>
        <strain evidence="19">Hd-rR</strain>
    </source>
</reference>
<name>A0A3B3ICV2_ORYLA</name>
<evidence type="ECO:0000256" key="6">
    <source>
        <dbReference type="ARBA" id="ARBA00022674"/>
    </source>
</evidence>
<dbReference type="InterPro" id="IPR036364">
    <property type="entry name" value="SEA_dom_sf"/>
</dbReference>
<dbReference type="STRING" id="8090.ENSORLP00000041947"/>
<evidence type="ECO:0000256" key="11">
    <source>
        <dbReference type="ARBA" id="ARBA00023180"/>
    </source>
</evidence>
<dbReference type="GO" id="GO:0001750">
    <property type="term" value="C:photoreceptor outer segment"/>
    <property type="evidence" value="ECO:0007669"/>
    <property type="project" value="UniProtKB-SubCell"/>
</dbReference>